<dbReference type="AlphaFoldDB" id="A0A4R9GXC0"/>
<organism evidence="2 3">
    <name type="scientific">Leptospira andrefontaineae</name>
    <dbReference type="NCBI Taxonomy" id="2484976"/>
    <lineage>
        <taxon>Bacteria</taxon>
        <taxon>Pseudomonadati</taxon>
        <taxon>Spirochaetota</taxon>
        <taxon>Spirochaetia</taxon>
        <taxon>Leptospirales</taxon>
        <taxon>Leptospiraceae</taxon>
        <taxon>Leptospira</taxon>
    </lineage>
</organism>
<evidence type="ECO:0000256" key="1">
    <source>
        <dbReference type="SAM" id="MobiDB-lite"/>
    </source>
</evidence>
<keyword evidence="3" id="KW-1185">Reference proteome</keyword>
<feature type="compositionally biased region" description="Basic and acidic residues" evidence="1">
    <location>
        <begin position="17"/>
        <end position="34"/>
    </location>
</feature>
<proteinExistence type="predicted"/>
<evidence type="ECO:0000313" key="2">
    <source>
        <dbReference type="EMBL" id="TGK36284.1"/>
    </source>
</evidence>
<dbReference type="RefSeq" id="WP_135776021.1">
    <property type="nucleotide sequence ID" value="NZ_RQEY01000024.1"/>
</dbReference>
<reference evidence="2" key="1">
    <citation type="journal article" date="2019" name="PLoS Negl. Trop. Dis.">
        <title>Revisiting the worldwide diversity of Leptospira species in the environment.</title>
        <authorList>
            <person name="Vincent A.T."/>
            <person name="Schiettekatte O."/>
            <person name="Bourhy P."/>
            <person name="Veyrier F.J."/>
            <person name="Picardeau M."/>
        </authorList>
    </citation>
    <scope>NUCLEOTIDE SEQUENCE [LARGE SCALE GENOMIC DNA]</scope>
    <source>
        <strain evidence="2">201800301</strain>
    </source>
</reference>
<name>A0A4R9GXC0_9LEPT</name>
<gene>
    <name evidence="2" type="ORF">EHO65_18460</name>
</gene>
<dbReference type="Proteomes" id="UP000298097">
    <property type="component" value="Unassembled WGS sequence"/>
</dbReference>
<evidence type="ECO:0000313" key="3">
    <source>
        <dbReference type="Proteomes" id="UP000298097"/>
    </source>
</evidence>
<sequence>MGNNNNAEGSESSGSDTKADATKLDPAKEKNNVPKKEIKYVQIDNTTGTVQEVEYLIEKEGFIFYFEPGLNVEVPEVLLNHPDVKKRLNNGDYLHRRTEAAKKEDPKK</sequence>
<accession>A0A4R9GXC0</accession>
<protein>
    <submittedName>
        <fullName evidence="2">Uncharacterized protein</fullName>
    </submittedName>
</protein>
<feature type="compositionally biased region" description="Low complexity" evidence="1">
    <location>
        <begin position="1"/>
        <end position="15"/>
    </location>
</feature>
<feature type="region of interest" description="Disordered" evidence="1">
    <location>
        <begin position="1"/>
        <end position="34"/>
    </location>
</feature>
<dbReference type="EMBL" id="RQEY01000024">
    <property type="protein sequence ID" value="TGK36284.1"/>
    <property type="molecule type" value="Genomic_DNA"/>
</dbReference>
<comment type="caution">
    <text evidence="2">The sequence shown here is derived from an EMBL/GenBank/DDBJ whole genome shotgun (WGS) entry which is preliminary data.</text>
</comment>